<feature type="domain" description="Cyclic nucleotide-binding" evidence="4">
    <location>
        <begin position="28"/>
        <end position="129"/>
    </location>
</feature>
<evidence type="ECO:0000256" key="2">
    <source>
        <dbReference type="ARBA" id="ARBA00023125"/>
    </source>
</evidence>
<dbReference type="RefSeq" id="WP_076510131.1">
    <property type="nucleotide sequence ID" value="NZ_FTNY01000007.1"/>
</dbReference>
<dbReference type="GO" id="GO:0005829">
    <property type="term" value="C:cytosol"/>
    <property type="evidence" value="ECO:0007669"/>
    <property type="project" value="TreeGrafter"/>
</dbReference>
<dbReference type="SMART" id="SM00100">
    <property type="entry name" value="cNMP"/>
    <property type="match status" value="1"/>
</dbReference>
<dbReference type="OrthoDB" id="5457083at2"/>
<dbReference type="InterPro" id="IPR012318">
    <property type="entry name" value="HTH_CRP"/>
</dbReference>
<dbReference type="PROSITE" id="PS50042">
    <property type="entry name" value="CNMP_BINDING_3"/>
    <property type="match status" value="1"/>
</dbReference>
<dbReference type="InterPro" id="IPR050397">
    <property type="entry name" value="Env_Response_Regulators"/>
</dbReference>
<sequence>MLRTNQLFLNYAEDLYEKQERKEDIIIRSFSKGERILSQNETPSKVMLIKEGITKCFFVEENDKEYIVEFLGKGEVIGEIELIRNISCLCSIEAVTEVTVYAIAIPYFRALIKTDLSLNNHLLDVFAERIVNTSKRASYQQLYAAEHTLKQLLELQVQQDIQMSKEDMAAYLGITVRSLNRTLKNLGK</sequence>
<organism evidence="5 6">
    <name type="scientific">Chryseobacterium shigense</name>
    <dbReference type="NCBI Taxonomy" id="297244"/>
    <lineage>
        <taxon>Bacteria</taxon>
        <taxon>Pseudomonadati</taxon>
        <taxon>Bacteroidota</taxon>
        <taxon>Flavobacteriia</taxon>
        <taxon>Flavobacteriales</taxon>
        <taxon>Weeksellaceae</taxon>
        <taxon>Chryseobacterium group</taxon>
        <taxon>Chryseobacterium</taxon>
    </lineage>
</organism>
<accession>A0A1N7JRF1</accession>
<dbReference type="PANTHER" id="PTHR24567">
    <property type="entry name" value="CRP FAMILY TRANSCRIPTIONAL REGULATORY PROTEIN"/>
    <property type="match status" value="1"/>
</dbReference>
<dbReference type="GO" id="GO:0003677">
    <property type="term" value="F:DNA binding"/>
    <property type="evidence" value="ECO:0007669"/>
    <property type="project" value="UniProtKB-KW"/>
</dbReference>
<reference evidence="6" key="1">
    <citation type="submission" date="2017-01" db="EMBL/GenBank/DDBJ databases">
        <authorList>
            <person name="Varghese N."/>
            <person name="Submissions S."/>
        </authorList>
    </citation>
    <scope>NUCLEOTIDE SEQUENCE [LARGE SCALE GENOMIC DNA]</scope>
    <source>
        <strain evidence="6">DSM 17126</strain>
    </source>
</reference>
<name>A0A1N7JRF1_9FLAO</name>
<keyword evidence="3" id="KW-0804">Transcription</keyword>
<protein>
    <submittedName>
        <fullName evidence="5">cAMP-binding domain of CRP or a regulatory subunit of cAMP-dependent protein kinases</fullName>
    </submittedName>
</protein>
<dbReference type="InterPro" id="IPR014710">
    <property type="entry name" value="RmlC-like_jellyroll"/>
</dbReference>
<evidence type="ECO:0000256" key="1">
    <source>
        <dbReference type="ARBA" id="ARBA00023015"/>
    </source>
</evidence>
<keyword evidence="6" id="KW-1185">Reference proteome</keyword>
<dbReference type="GO" id="GO:0016301">
    <property type="term" value="F:kinase activity"/>
    <property type="evidence" value="ECO:0007669"/>
    <property type="project" value="UniProtKB-KW"/>
</dbReference>
<dbReference type="GO" id="GO:0003700">
    <property type="term" value="F:DNA-binding transcription factor activity"/>
    <property type="evidence" value="ECO:0007669"/>
    <property type="project" value="TreeGrafter"/>
</dbReference>
<dbReference type="InterPro" id="IPR018490">
    <property type="entry name" value="cNMP-bd_dom_sf"/>
</dbReference>
<dbReference type="CDD" id="cd00038">
    <property type="entry name" value="CAP_ED"/>
    <property type="match status" value="1"/>
</dbReference>
<dbReference type="Proteomes" id="UP000186373">
    <property type="component" value="Unassembled WGS sequence"/>
</dbReference>
<evidence type="ECO:0000313" key="6">
    <source>
        <dbReference type="Proteomes" id="UP000186373"/>
    </source>
</evidence>
<evidence type="ECO:0000256" key="3">
    <source>
        <dbReference type="ARBA" id="ARBA00023163"/>
    </source>
</evidence>
<keyword evidence="1" id="KW-0805">Transcription regulation</keyword>
<dbReference type="Pfam" id="PF00325">
    <property type="entry name" value="Crp"/>
    <property type="match status" value="1"/>
</dbReference>
<dbReference type="InterPro" id="IPR000595">
    <property type="entry name" value="cNMP-bd_dom"/>
</dbReference>
<evidence type="ECO:0000259" key="4">
    <source>
        <dbReference type="PROSITE" id="PS50042"/>
    </source>
</evidence>
<evidence type="ECO:0000313" key="5">
    <source>
        <dbReference type="EMBL" id="SIS51932.1"/>
    </source>
</evidence>
<keyword evidence="5" id="KW-0418">Kinase</keyword>
<keyword evidence="2" id="KW-0238">DNA-binding</keyword>
<dbReference type="Gene3D" id="2.60.120.10">
    <property type="entry name" value="Jelly Rolls"/>
    <property type="match status" value="1"/>
</dbReference>
<dbReference type="EMBL" id="FTNY01000007">
    <property type="protein sequence ID" value="SIS51932.1"/>
    <property type="molecule type" value="Genomic_DNA"/>
</dbReference>
<dbReference type="AlphaFoldDB" id="A0A1N7JRF1"/>
<dbReference type="SUPFAM" id="SSF51206">
    <property type="entry name" value="cAMP-binding domain-like"/>
    <property type="match status" value="1"/>
</dbReference>
<gene>
    <name evidence="5" type="ORF">SAMN05421639_107121</name>
</gene>
<dbReference type="Pfam" id="PF00027">
    <property type="entry name" value="cNMP_binding"/>
    <property type="match status" value="1"/>
</dbReference>
<keyword evidence="5" id="KW-0808">Transferase</keyword>
<dbReference type="PANTHER" id="PTHR24567:SF26">
    <property type="entry name" value="REGULATORY PROTEIN YEIL"/>
    <property type="match status" value="1"/>
</dbReference>
<proteinExistence type="predicted"/>